<dbReference type="EMBL" id="LK933171">
    <property type="protein sequence ID" value="CDT46394.1"/>
    <property type="molecule type" value="Genomic_DNA"/>
</dbReference>
<dbReference type="SUPFAM" id="SSF53474">
    <property type="entry name" value="alpha/beta-Hydrolases"/>
    <property type="match status" value="1"/>
</dbReference>
<evidence type="ECO:0000256" key="1">
    <source>
        <dbReference type="ARBA" id="ARBA00022801"/>
    </source>
</evidence>
<dbReference type="Gene3D" id="3.40.50.1820">
    <property type="entry name" value="alpha/beta hydrolase"/>
    <property type="match status" value="1"/>
</dbReference>
<sequence>MEKIKIENSDIFEYIFPHDISCSPDGKHIAYIISNINEEKDCYEHDLYVMDIKTEKQIHMTQTKDVTSFSWISNTELLFTSKRNKPKAGTTDFYTISIEGGEAKKAFSIPKACSVPVSLGNKLWLLTTKNPTDSKKSEPDRAVEGVDYWTFTDKPFIRDGENFSQRRRVTLELYQEGENITKAITPKFCEVAGVDVSSDKNRILYTGQIYEDCATPFSGLWEYHIDSGETKELVPQGKYQISLAKYIGKDKVMLQASTLDRSITQNHDIFILDLSTSEINMIASPDGMYATLLDVDAVYGGGRSNKVIGDKFIGARICRTMTEFNEFDTKTGNIRIITKVDAFTSFDIYDNTMYTVMLKDYELAEIYSIDMTTGTMKKMTAFSKPYLDTHKVSLPEKLTFVAKNKEEVDGFVIPPIDAKEGEKYPAVLFIHGGPKWAYGYMFTHLKQCVTSKGMYVIYCNPHGGDGYGEKFLEMVERWGYVDYEHLMEFVDTCIEKYPGIDADRLGVAGGSYGGYMTNWIIGHTDRFKAAVSQRGISNLITASLIIDFGDRIMKQTCGDKTPWNHEEVLWNHSPIKYVKNVKTPTLFLHSDRDYRCFMGDTFQMFTALKQLGVDTEMYLFHGDTHGLSRNGRPSNRIARANAIVDWFERYL</sequence>
<evidence type="ECO:0000259" key="2">
    <source>
        <dbReference type="Pfam" id="PF00326"/>
    </source>
</evidence>
<dbReference type="EMBL" id="LK932474">
    <property type="protein sequence ID" value="CDS83831.1"/>
    <property type="molecule type" value="Genomic_DNA"/>
</dbReference>
<dbReference type="AlphaFoldDB" id="A0A069A6P3"/>
<dbReference type="SUPFAM" id="SSF69304">
    <property type="entry name" value="Tricorn protease N-terminal domain"/>
    <property type="match status" value="1"/>
</dbReference>
<dbReference type="PANTHER" id="PTHR42776">
    <property type="entry name" value="SERINE PEPTIDASE S9 FAMILY MEMBER"/>
    <property type="match status" value="1"/>
</dbReference>
<reference evidence="3" key="1">
    <citation type="submission" date="2014-07" db="EMBL/GenBank/DDBJ databases">
        <authorList>
            <person name="Monot Marc"/>
        </authorList>
    </citation>
    <scope>NUCLEOTIDE SEQUENCE</scope>
    <source>
        <strain evidence="5">7032989</strain>
        <strain evidence="4">7032994</strain>
    </source>
</reference>
<evidence type="ECO:0000313" key="5">
    <source>
        <dbReference type="EMBL" id="CDT46394.1"/>
    </source>
</evidence>
<dbReference type="PANTHER" id="PTHR42776:SF27">
    <property type="entry name" value="DIPEPTIDYL PEPTIDASE FAMILY MEMBER 6"/>
    <property type="match status" value="1"/>
</dbReference>
<gene>
    <name evidence="5" type="ORF">BN1095_490009</name>
    <name evidence="3" type="ORF">BN1096_240019</name>
    <name evidence="4" type="ORF">BN1097_230019</name>
</gene>
<accession>A0A069A6P3</accession>
<dbReference type="InterPro" id="IPR011042">
    <property type="entry name" value="6-blade_b-propeller_TolB-like"/>
</dbReference>
<dbReference type="GO" id="GO:0006508">
    <property type="term" value="P:proteolysis"/>
    <property type="evidence" value="ECO:0007669"/>
    <property type="project" value="InterPro"/>
</dbReference>
<proteinExistence type="predicted"/>
<dbReference type="Pfam" id="PF00326">
    <property type="entry name" value="Peptidase_S9"/>
    <property type="match status" value="1"/>
</dbReference>
<keyword evidence="1" id="KW-0378">Hydrolase</keyword>
<evidence type="ECO:0000313" key="3">
    <source>
        <dbReference type="EMBL" id="CDS83831.1"/>
    </source>
</evidence>
<feature type="domain" description="Peptidase S9 prolyl oligopeptidase catalytic" evidence="2">
    <location>
        <begin position="442"/>
        <end position="651"/>
    </location>
</feature>
<organism evidence="3">
    <name type="scientific">Clostridioides difficile</name>
    <name type="common">Peptoclostridium difficile</name>
    <dbReference type="NCBI Taxonomy" id="1496"/>
    <lineage>
        <taxon>Bacteria</taxon>
        <taxon>Bacillati</taxon>
        <taxon>Bacillota</taxon>
        <taxon>Clostridia</taxon>
        <taxon>Peptostreptococcales</taxon>
        <taxon>Peptostreptococcaceae</taxon>
        <taxon>Clostridioides</taxon>
    </lineage>
</organism>
<dbReference type="EMBL" id="LK932358">
    <property type="protein sequence ID" value="CDS83938.1"/>
    <property type="molecule type" value="Genomic_DNA"/>
</dbReference>
<dbReference type="GO" id="GO:0004252">
    <property type="term" value="F:serine-type endopeptidase activity"/>
    <property type="evidence" value="ECO:0007669"/>
    <property type="project" value="TreeGrafter"/>
</dbReference>
<evidence type="ECO:0000313" key="4">
    <source>
        <dbReference type="EMBL" id="CDS83938.1"/>
    </source>
</evidence>
<dbReference type="RefSeq" id="WP_021366257.1">
    <property type="nucleotide sequence ID" value="NZ_BBYB01000015.1"/>
</dbReference>
<protein>
    <submittedName>
        <fullName evidence="3">Putative peptidase, S9 family</fullName>
    </submittedName>
</protein>
<dbReference type="MEROPS" id="S09.071"/>
<dbReference type="InterPro" id="IPR001375">
    <property type="entry name" value="Peptidase_S9_cat"/>
</dbReference>
<name>A0A069A6P3_CLODI</name>
<dbReference type="InterPro" id="IPR029058">
    <property type="entry name" value="AB_hydrolase_fold"/>
</dbReference>
<dbReference type="Gene3D" id="2.120.10.30">
    <property type="entry name" value="TolB, C-terminal domain"/>
    <property type="match status" value="1"/>
</dbReference>